<dbReference type="CDD" id="cd00761">
    <property type="entry name" value="Glyco_tranf_GTA_type"/>
    <property type="match status" value="1"/>
</dbReference>
<name>A0A1Y5S0Z4_9RHOB</name>
<dbReference type="AlphaFoldDB" id="A0A1Y5S0Z4"/>
<organism evidence="2 3">
    <name type="scientific">Pacificibacter marinus</name>
    <dbReference type="NCBI Taxonomy" id="658057"/>
    <lineage>
        <taxon>Bacteria</taxon>
        <taxon>Pseudomonadati</taxon>
        <taxon>Pseudomonadota</taxon>
        <taxon>Alphaproteobacteria</taxon>
        <taxon>Rhodobacterales</taxon>
        <taxon>Roseobacteraceae</taxon>
        <taxon>Pacificibacter</taxon>
    </lineage>
</organism>
<dbReference type="GO" id="GO:0016758">
    <property type="term" value="F:hexosyltransferase activity"/>
    <property type="evidence" value="ECO:0007669"/>
    <property type="project" value="UniProtKB-ARBA"/>
</dbReference>
<dbReference type="PANTHER" id="PTHR22916">
    <property type="entry name" value="GLYCOSYLTRANSFERASE"/>
    <property type="match status" value="1"/>
</dbReference>
<dbReference type="SUPFAM" id="SSF53448">
    <property type="entry name" value="Nucleotide-diphospho-sugar transferases"/>
    <property type="match status" value="1"/>
</dbReference>
<reference evidence="2 3" key="1">
    <citation type="submission" date="2017-03" db="EMBL/GenBank/DDBJ databases">
        <authorList>
            <person name="Afonso C.L."/>
            <person name="Miller P.J."/>
            <person name="Scott M.A."/>
            <person name="Spackman E."/>
            <person name="Goraichik I."/>
            <person name="Dimitrov K.M."/>
            <person name="Suarez D.L."/>
            <person name="Swayne D.E."/>
        </authorList>
    </citation>
    <scope>NUCLEOTIDE SEQUENCE [LARGE SCALE GENOMIC DNA]</scope>
    <source>
        <strain evidence="2 3">CECT 7971</strain>
    </source>
</reference>
<proteinExistence type="predicted"/>
<dbReference type="InterPro" id="IPR029044">
    <property type="entry name" value="Nucleotide-diphossugar_trans"/>
</dbReference>
<protein>
    <submittedName>
        <fullName evidence="2">Putative glycosyltransferase EpsH</fullName>
        <ecNumber evidence="2">2.4.-.-</ecNumber>
    </submittedName>
</protein>
<dbReference type="EC" id="2.4.-.-" evidence="2"/>
<accession>A0A1Y5S0Z4</accession>
<keyword evidence="2" id="KW-0808">Transferase</keyword>
<evidence type="ECO:0000313" key="3">
    <source>
        <dbReference type="Proteomes" id="UP000193307"/>
    </source>
</evidence>
<feature type="domain" description="Glycosyltransferase 2-like" evidence="1">
    <location>
        <begin position="6"/>
        <end position="134"/>
    </location>
</feature>
<evidence type="ECO:0000313" key="2">
    <source>
        <dbReference type="EMBL" id="SLN29600.1"/>
    </source>
</evidence>
<sequence length="298" mass="34315">MTTLDVLIPHYNDSSALALSLESIENQTWAGSKRVIVVDDGSERDELQKTEQVILQSSLNIELIKSPENLGRPKTRNKLLDAADAPFLAWLDAGDIWYKDKIQSQFNCLYDLVHKGDDVDTHWITCNYDWKWEGKRRRKVDQIARGDQLKELFIGDKLRAYLWTLLGTRKSFERAARFDERLLRLQDLDYFISFVRAGGRLVTPSNRNSLCCYFKSDIGRNAAEIRGCYNTIFNKHNAALLEFGPTFTQRAKSKADFVASRFAKNNSEHGLAMAYKFHAFKSDPRYALFRLKQSLNQG</sequence>
<keyword evidence="2" id="KW-0328">Glycosyltransferase</keyword>
<gene>
    <name evidence="2" type="primary">epsH</name>
    <name evidence="2" type="ORF">PAM7971_01107</name>
</gene>
<dbReference type="RefSeq" id="WP_170842186.1">
    <property type="nucleotide sequence ID" value="NZ_FNZV01000008.1"/>
</dbReference>
<dbReference type="InterPro" id="IPR001173">
    <property type="entry name" value="Glyco_trans_2-like"/>
</dbReference>
<dbReference type="PANTHER" id="PTHR22916:SF3">
    <property type="entry name" value="UDP-GLCNAC:BETAGAL BETA-1,3-N-ACETYLGLUCOSAMINYLTRANSFERASE-LIKE PROTEIN 1"/>
    <property type="match status" value="1"/>
</dbReference>
<dbReference type="Pfam" id="PF00535">
    <property type="entry name" value="Glycos_transf_2"/>
    <property type="match status" value="1"/>
</dbReference>
<evidence type="ECO:0000259" key="1">
    <source>
        <dbReference type="Pfam" id="PF00535"/>
    </source>
</evidence>
<dbReference type="STRING" id="658057.SAMN04488032_108200"/>
<dbReference type="Proteomes" id="UP000193307">
    <property type="component" value="Unassembled WGS sequence"/>
</dbReference>
<keyword evidence="3" id="KW-1185">Reference proteome</keyword>
<dbReference type="EMBL" id="FWFW01000003">
    <property type="protein sequence ID" value="SLN29600.1"/>
    <property type="molecule type" value="Genomic_DNA"/>
</dbReference>
<dbReference type="Gene3D" id="3.90.550.10">
    <property type="entry name" value="Spore Coat Polysaccharide Biosynthesis Protein SpsA, Chain A"/>
    <property type="match status" value="1"/>
</dbReference>